<evidence type="ECO:0000313" key="2">
    <source>
        <dbReference type="Proteomes" id="UP001239111"/>
    </source>
</evidence>
<name>A0ACC2NLB2_9HYME</name>
<accession>A0ACC2NLB2</accession>
<keyword evidence="2" id="KW-1185">Reference proteome</keyword>
<protein>
    <submittedName>
        <fullName evidence="1">Uncharacterized protein</fullName>
    </submittedName>
</protein>
<comment type="caution">
    <text evidence="1">The sequence shown here is derived from an EMBL/GenBank/DDBJ whole genome shotgun (WGS) entry which is preliminary data.</text>
</comment>
<proteinExistence type="predicted"/>
<dbReference type="EMBL" id="CM056743">
    <property type="protein sequence ID" value="KAJ8671411.1"/>
    <property type="molecule type" value="Genomic_DNA"/>
</dbReference>
<reference evidence="1" key="1">
    <citation type="submission" date="2023-04" db="EMBL/GenBank/DDBJ databases">
        <title>A chromosome-level genome assembly of the parasitoid wasp Eretmocerus hayati.</title>
        <authorList>
            <person name="Zhong Y."/>
            <person name="Liu S."/>
            <person name="Liu Y."/>
        </authorList>
    </citation>
    <scope>NUCLEOTIDE SEQUENCE</scope>
    <source>
        <strain evidence="1">ZJU_SS_LIU_2023</strain>
    </source>
</reference>
<evidence type="ECO:0000313" key="1">
    <source>
        <dbReference type="EMBL" id="KAJ8671411.1"/>
    </source>
</evidence>
<organism evidence="1 2">
    <name type="scientific">Eretmocerus hayati</name>
    <dbReference type="NCBI Taxonomy" id="131215"/>
    <lineage>
        <taxon>Eukaryota</taxon>
        <taxon>Metazoa</taxon>
        <taxon>Ecdysozoa</taxon>
        <taxon>Arthropoda</taxon>
        <taxon>Hexapoda</taxon>
        <taxon>Insecta</taxon>
        <taxon>Pterygota</taxon>
        <taxon>Neoptera</taxon>
        <taxon>Endopterygota</taxon>
        <taxon>Hymenoptera</taxon>
        <taxon>Apocrita</taxon>
        <taxon>Proctotrupomorpha</taxon>
        <taxon>Chalcidoidea</taxon>
        <taxon>Aphelinidae</taxon>
        <taxon>Aphelininae</taxon>
        <taxon>Eretmocerus</taxon>
    </lineage>
</organism>
<sequence>MNKQRLFDSNSSSEEDETAKTHPMKGNYIFIDIQGFYVKNRFIPKEIALLNQEFEEVLSESRILHYTVKPPYEFKNLTTKDMDDVLHATDYKHGLLWTDGEIDCQDRLQQLERAIEDAHSIFRMCYVYVNSDNTEYCLSKTFPKFFKQKSIYWLKNINDDYIMTEKCYFSPDYKFSDCRHHLNIQYRCALRNVQWMYHMKCNANQWDKI</sequence>
<dbReference type="Proteomes" id="UP001239111">
    <property type="component" value="Chromosome 3"/>
</dbReference>
<gene>
    <name evidence="1" type="ORF">QAD02_002670</name>
</gene>